<keyword evidence="3" id="KW-1185">Reference proteome</keyword>
<feature type="compositionally biased region" description="Polar residues" evidence="1">
    <location>
        <begin position="79"/>
        <end position="89"/>
    </location>
</feature>
<proteinExistence type="predicted"/>
<feature type="compositionally biased region" description="Basic and acidic residues" evidence="1">
    <location>
        <begin position="1"/>
        <end position="13"/>
    </location>
</feature>
<accession>H2AZU0</accession>
<evidence type="ECO:0000256" key="1">
    <source>
        <dbReference type="SAM" id="MobiDB-lite"/>
    </source>
</evidence>
<evidence type="ECO:0000313" key="3">
    <source>
        <dbReference type="Proteomes" id="UP000005220"/>
    </source>
</evidence>
<organism evidence="2 3">
    <name type="scientific">Kazachstania africana (strain ATCC 22294 / BCRC 22015 / CBS 2517 / CECT 1963 / NBRC 1671 / NRRL Y-8276)</name>
    <name type="common">Yeast</name>
    <name type="synonym">Kluyveromyces africanus</name>
    <dbReference type="NCBI Taxonomy" id="1071382"/>
    <lineage>
        <taxon>Eukaryota</taxon>
        <taxon>Fungi</taxon>
        <taxon>Dikarya</taxon>
        <taxon>Ascomycota</taxon>
        <taxon>Saccharomycotina</taxon>
        <taxon>Saccharomycetes</taxon>
        <taxon>Saccharomycetales</taxon>
        <taxon>Saccharomycetaceae</taxon>
        <taxon>Kazachstania</taxon>
    </lineage>
</organism>
<feature type="region of interest" description="Disordered" evidence="1">
    <location>
        <begin position="1"/>
        <end position="89"/>
    </location>
</feature>
<dbReference type="AlphaFoldDB" id="H2AZU0"/>
<name>H2AZU0_KAZAF</name>
<dbReference type="KEGG" id="kaf:KAFR_0I01090"/>
<evidence type="ECO:0000313" key="2">
    <source>
        <dbReference type="EMBL" id="CCF59890.1"/>
    </source>
</evidence>
<dbReference type="Proteomes" id="UP000005220">
    <property type="component" value="Chromosome 9"/>
</dbReference>
<dbReference type="GeneID" id="13883526"/>
<reference evidence="2 3" key="1">
    <citation type="journal article" date="2011" name="Proc. Natl. Acad. Sci. U.S.A.">
        <title>Evolutionary erosion of yeast sex chromosomes by mating-type switching accidents.</title>
        <authorList>
            <person name="Gordon J.L."/>
            <person name="Armisen D."/>
            <person name="Proux-Wera E."/>
            <person name="Oheigeartaigh S.S."/>
            <person name="Byrne K.P."/>
            <person name="Wolfe K.H."/>
        </authorList>
    </citation>
    <scope>NUCLEOTIDE SEQUENCE [LARGE SCALE GENOMIC DNA]</scope>
    <source>
        <strain evidence="3">ATCC 22294 / BCRC 22015 / CBS 2517 / CECT 1963 / NBRC 1671 / NRRL Y-8276</strain>
    </source>
</reference>
<dbReference type="HOGENOM" id="CLU_2455052_0_0_1"/>
<protein>
    <submittedName>
        <fullName evidence="2">Uncharacterized protein</fullName>
    </submittedName>
</protein>
<dbReference type="RefSeq" id="XP_003959025.1">
    <property type="nucleotide sequence ID" value="XM_003958976.1"/>
</dbReference>
<dbReference type="EMBL" id="HE650829">
    <property type="protein sequence ID" value="CCF59890.1"/>
    <property type="molecule type" value="Genomic_DNA"/>
</dbReference>
<dbReference type="InParanoid" id="H2AZU0"/>
<gene>
    <name evidence="2" type="primary">KAFR0I01090</name>
    <name evidence="2" type="ORF">KAFR_0I01090</name>
</gene>
<sequence>MPEKVYKDNEEKISLGSKSTRPPKDPPTYEEVMRNDGQEQNSNNFGDAHGQVPIQRPTYVHYPHPNSRSAFPGGKKLTYGSSTAKNFQK</sequence>